<evidence type="ECO:0000313" key="1">
    <source>
        <dbReference type="EMBL" id="CAG8667039.1"/>
    </source>
</evidence>
<keyword evidence="2" id="KW-1185">Reference proteome</keyword>
<dbReference type="EMBL" id="CAJVPZ010015551">
    <property type="protein sequence ID" value="CAG8667039.1"/>
    <property type="molecule type" value="Genomic_DNA"/>
</dbReference>
<evidence type="ECO:0000313" key="2">
    <source>
        <dbReference type="Proteomes" id="UP000789396"/>
    </source>
</evidence>
<gene>
    <name evidence="1" type="ORF">RFULGI_LOCUS9077</name>
</gene>
<dbReference type="AlphaFoldDB" id="A0A9N9EAQ6"/>
<protein>
    <submittedName>
        <fullName evidence="1">18435_t:CDS:1</fullName>
    </submittedName>
</protein>
<accession>A0A9N9EAQ6</accession>
<dbReference type="OrthoDB" id="10584879at2759"/>
<name>A0A9N9EAQ6_9GLOM</name>
<sequence>MQETIKQAKDAILQVIECLIHEEIISEIDKSLNENHKNKLKEALLNIPFGTEVHSIGFTASHDANEKCQQNLTDINLYDQRLDEVSNNKSNDFVNTKKLIDMFKDFLTK</sequence>
<comment type="caution">
    <text evidence="1">The sequence shown here is derived from an EMBL/GenBank/DDBJ whole genome shotgun (WGS) entry which is preliminary data.</text>
</comment>
<reference evidence="1" key="1">
    <citation type="submission" date="2021-06" db="EMBL/GenBank/DDBJ databases">
        <authorList>
            <person name="Kallberg Y."/>
            <person name="Tangrot J."/>
            <person name="Rosling A."/>
        </authorList>
    </citation>
    <scope>NUCLEOTIDE SEQUENCE</scope>
    <source>
        <strain evidence="1">IN212</strain>
    </source>
</reference>
<organism evidence="1 2">
    <name type="scientific">Racocetra fulgida</name>
    <dbReference type="NCBI Taxonomy" id="60492"/>
    <lineage>
        <taxon>Eukaryota</taxon>
        <taxon>Fungi</taxon>
        <taxon>Fungi incertae sedis</taxon>
        <taxon>Mucoromycota</taxon>
        <taxon>Glomeromycotina</taxon>
        <taxon>Glomeromycetes</taxon>
        <taxon>Diversisporales</taxon>
        <taxon>Gigasporaceae</taxon>
        <taxon>Racocetra</taxon>
    </lineage>
</organism>
<dbReference type="Proteomes" id="UP000789396">
    <property type="component" value="Unassembled WGS sequence"/>
</dbReference>
<proteinExistence type="predicted"/>